<organism evidence="1 2">
    <name type="scientific">Roseisolibacter agri</name>
    <dbReference type="NCBI Taxonomy" id="2014610"/>
    <lineage>
        <taxon>Bacteria</taxon>
        <taxon>Pseudomonadati</taxon>
        <taxon>Gemmatimonadota</taxon>
        <taxon>Gemmatimonadia</taxon>
        <taxon>Gemmatimonadales</taxon>
        <taxon>Gemmatimonadaceae</taxon>
        <taxon>Roseisolibacter</taxon>
    </lineage>
</organism>
<gene>
    <name evidence="1" type="ORF">rosag_15970</name>
</gene>
<comment type="caution">
    <text evidence="1">The sequence shown here is derived from an EMBL/GenBank/DDBJ whole genome shotgun (WGS) entry which is preliminary data.</text>
</comment>
<name>A0AA37Q1Z1_9BACT</name>
<evidence type="ECO:0000313" key="1">
    <source>
        <dbReference type="EMBL" id="GLC25084.1"/>
    </source>
</evidence>
<protein>
    <submittedName>
        <fullName evidence="1">Uncharacterized protein</fullName>
    </submittedName>
</protein>
<proteinExistence type="predicted"/>
<dbReference type="Proteomes" id="UP001161325">
    <property type="component" value="Unassembled WGS sequence"/>
</dbReference>
<accession>A0AA37Q1Z1</accession>
<dbReference type="EMBL" id="BRXS01000002">
    <property type="protein sequence ID" value="GLC25084.1"/>
    <property type="molecule type" value="Genomic_DNA"/>
</dbReference>
<evidence type="ECO:0000313" key="2">
    <source>
        <dbReference type="Proteomes" id="UP001161325"/>
    </source>
</evidence>
<dbReference type="AlphaFoldDB" id="A0AA37Q1Z1"/>
<reference evidence="1" key="1">
    <citation type="submission" date="2022-08" db="EMBL/GenBank/DDBJ databases">
        <title>Draft genome sequencing of Roseisolibacter agri AW1220.</title>
        <authorList>
            <person name="Tobiishi Y."/>
            <person name="Tonouchi A."/>
        </authorList>
    </citation>
    <scope>NUCLEOTIDE SEQUENCE</scope>
    <source>
        <strain evidence="1">AW1220</strain>
    </source>
</reference>
<sequence>MLAPETSGPAVDRYVRAMRPCTTAAGFQHDCARAAVVRLAEELERAGERPATIVRLAVELLPLGEGDAGTVFGVTLRDWVRTTVRGALRGPVFDRRVRPRVEER</sequence>
<keyword evidence="2" id="KW-1185">Reference proteome</keyword>